<dbReference type="AlphaFoldDB" id="A0A430AAT3"/>
<name>A0A430AAT3_9ENTE</name>
<keyword evidence="1" id="KW-1133">Transmembrane helix</keyword>
<proteinExistence type="predicted"/>
<protein>
    <recommendedName>
        <fullName evidence="4">ABC-2 family transporter</fullName>
    </recommendedName>
</protein>
<dbReference type="Proteomes" id="UP000288197">
    <property type="component" value="Unassembled WGS sequence"/>
</dbReference>
<sequence>MIFLSILVLGIYCFQTVNGITAWKNNYQYFQSNDAIKDFEKQIEESYEFDDANGGQIFLYYNLKKEQAIYTSDFNKYKDYSLTVFNSKSDANQQAYNSYAYYNEHFLIFLIIFVTSGVLLFLYDLKSNFTSALFSSKFKRSDIYRQKILLVGGVLAGSLFVGKIFSFICYHLLIPNHFFNISIKQHLLSTLSGWATLVSIFLLSSLIGILFGDWLFGIGTIIVLFFTFSSFLSNIDLVYTTLFVDESKLPYTVSETALNQVMPLNQTSTLKLNIVPLVFLILAGIFAYFLGKYLFNRISLEHSGDVILVPQISRIFQICMILYIMIVVSTPTIVITFFPAEALDTYEIALNILIIAVTFIGVFLLSEFLLFNKKSKIINRLNFFA</sequence>
<gene>
    <name evidence="2" type="ORF">CBF32_02755</name>
</gene>
<accession>A0A430AAT3</accession>
<comment type="caution">
    <text evidence="2">The sequence shown here is derived from an EMBL/GenBank/DDBJ whole genome shotgun (WGS) entry which is preliminary data.</text>
</comment>
<keyword evidence="1" id="KW-0812">Transmembrane</keyword>
<evidence type="ECO:0000313" key="2">
    <source>
        <dbReference type="EMBL" id="RSU04313.1"/>
    </source>
</evidence>
<feature type="transmembrane region" description="Helical" evidence="1">
    <location>
        <begin position="148"/>
        <end position="173"/>
    </location>
</feature>
<keyword evidence="1" id="KW-0472">Membrane</keyword>
<feature type="transmembrane region" description="Helical" evidence="1">
    <location>
        <begin position="350"/>
        <end position="371"/>
    </location>
</feature>
<feature type="transmembrane region" description="Helical" evidence="1">
    <location>
        <begin position="315"/>
        <end position="338"/>
    </location>
</feature>
<dbReference type="EMBL" id="NGJX01000002">
    <property type="protein sequence ID" value="RSU04313.1"/>
    <property type="molecule type" value="Genomic_DNA"/>
</dbReference>
<feature type="transmembrane region" description="Helical" evidence="1">
    <location>
        <begin position="106"/>
        <end position="127"/>
    </location>
</feature>
<feature type="transmembrane region" description="Helical" evidence="1">
    <location>
        <begin position="193"/>
        <end position="216"/>
    </location>
</feature>
<evidence type="ECO:0000256" key="1">
    <source>
        <dbReference type="SAM" id="Phobius"/>
    </source>
</evidence>
<evidence type="ECO:0000313" key="3">
    <source>
        <dbReference type="Proteomes" id="UP000288197"/>
    </source>
</evidence>
<feature type="transmembrane region" description="Helical" evidence="1">
    <location>
        <begin position="274"/>
        <end position="295"/>
    </location>
</feature>
<keyword evidence="3" id="KW-1185">Reference proteome</keyword>
<reference evidence="2 3" key="1">
    <citation type="submission" date="2017-05" db="EMBL/GenBank/DDBJ databases">
        <title>Vagococcus spp. assemblies.</title>
        <authorList>
            <person name="Gulvik C.A."/>
        </authorList>
    </citation>
    <scope>NUCLEOTIDE SEQUENCE [LARGE SCALE GENOMIC DNA]</scope>
    <source>
        <strain evidence="2 3">NCFB 2497</strain>
    </source>
</reference>
<evidence type="ECO:0008006" key="4">
    <source>
        <dbReference type="Google" id="ProtNLM"/>
    </source>
</evidence>
<organism evidence="2 3">
    <name type="scientific">Vagococcus fluvialis</name>
    <dbReference type="NCBI Taxonomy" id="2738"/>
    <lineage>
        <taxon>Bacteria</taxon>
        <taxon>Bacillati</taxon>
        <taxon>Bacillota</taxon>
        <taxon>Bacilli</taxon>
        <taxon>Lactobacillales</taxon>
        <taxon>Enterococcaceae</taxon>
        <taxon>Vagococcus</taxon>
    </lineage>
</organism>